<dbReference type="Gene3D" id="3.10.20.310">
    <property type="entry name" value="membrane protein fhac"/>
    <property type="match status" value="1"/>
</dbReference>
<keyword evidence="3" id="KW-0132">Cell division</keyword>
<evidence type="ECO:0000256" key="6">
    <source>
        <dbReference type="ARBA" id="ARBA00023136"/>
    </source>
</evidence>
<dbReference type="PROSITE" id="PS51779">
    <property type="entry name" value="POTRA"/>
    <property type="match status" value="1"/>
</dbReference>
<sequence>MRSERRRSGAFRRATRLVLLFFTIIFVGLFFQSPVSKVGRIDVVGARWTDPADIRRASGVSEGDFFFGFRARAAENRIASAFPSVREVRVIRRFPGEVRIVVDEYPKVAYEIKEDGTLMAVLENAASVPAGNEVPDRPILTGWERAPELKRRLCERLARIPSGLLADFSEIRPDPLPFFEDRIRIYTRSRYEVLARIEDLHEKIALLNEMIHRQSELDRQQNRERRGIFSIVGDQAYFSPEEPASVQAQ</sequence>
<dbReference type="GO" id="GO:0005886">
    <property type="term" value="C:plasma membrane"/>
    <property type="evidence" value="ECO:0007669"/>
    <property type="project" value="TreeGrafter"/>
</dbReference>
<evidence type="ECO:0000313" key="9">
    <source>
        <dbReference type="EMBL" id="PDO11193.1"/>
    </source>
</evidence>
<protein>
    <recommendedName>
        <fullName evidence="8">POTRA domain-containing protein</fullName>
    </recommendedName>
</protein>
<dbReference type="Proteomes" id="UP000243688">
    <property type="component" value="Unassembled WGS sequence"/>
</dbReference>
<evidence type="ECO:0000256" key="2">
    <source>
        <dbReference type="ARBA" id="ARBA00022475"/>
    </source>
</evidence>
<keyword evidence="7" id="KW-0131">Cell cycle</keyword>
<organism evidence="9 10">
    <name type="scientific">Candidatus Reconcilbacillus cellulovorans</name>
    <dbReference type="NCBI Taxonomy" id="1906605"/>
    <lineage>
        <taxon>Bacteria</taxon>
        <taxon>Bacillati</taxon>
        <taxon>Bacillota</taxon>
        <taxon>Bacilli</taxon>
        <taxon>Bacillales</taxon>
        <taxon>Paenibacillaceae</taxon>
        <taxon>Candidatus Reconcilbacillus</taxon>
    </lineage>
</organism>
<keyword evidence="4" id="KW-0812">Transmembrane</keyword>
<reference evidence="9 10" key="1">
    <citation type="submission" date="2016-12" db="EMBL/GenBank/DDBJ databases">
        <title>Candidatus Reconcilibacillus cellulovorans genome.</title>
        <authorList>
            <person name="Kolinko S."/>
            <person name="Wu Y.-W."/>
            <person name="Tachea F."/>
            <person name="Denzel E."/>
            <person name="Hiras J."/>
            <person name="Baecker N."/>
            <person name="Chan L.J."/>
            <person name="Eichorst S.A."/>
            <person name="Frey D."/>
            <person name="Adams P.D."/>
            <person name="Pray T."/>
            <person name="Tanjore D."/>
            <person name="Petzold C.J."/>
            <person name="Gladden J.M."/>
            <person name="Simmons B.A."/>
            <person name="Singer S.W."/>
        </authorList>
    </citation>
    <scope>NUCLEOTIDE SEQUENCE [LARGE SCALE GENOMIC DNA]</scope>
    <source>
        <strain evidence="9">JTherm</strain>
    </source>
</reference>
<keyword evidence="6" id="KW-0472">Membrane</keyword>
<proteinExistence type="predicted"/>
<comment type="subcellular location">
    <subcellularLocation>
        <location evidence="1">Membrane</location>
    </subcellularLocation>
</comment>
<evidence type="ECO:0000256" key="4">
    <source>
        <dbReference type="ARBA" id="ARBA00022692"/>
    </source>
</evidence>
<accession>A0A2A6E2I4</accession>
<dbReference type="Pfam" id="PF08478">
    <property type="entry name" value="POTRA_1"/>
    <property type="match status" value="1"/>
</dbReference>
<dbReference type="Gene3D" id="3.40.50.10960">
    <property type="match status" value="1"/>
</dbReference>
<dbReference type="EMBL" id="MOXJ01000004">
    <property type="protein sequence ID" value="PDO11193.1"/>
    <property type="molecule type" value="Genomic_DNA"/>
</dbReference>
<evidence type="ECO:0000256" key="1">
    <source>
        <dbReference type="ARBA" id="ARBA00004370"/>
    </source>
</evidence>
<name>A0A2A6E2I4_9BACL</name>
<evidence type="ECO:0000259" key="8">
    <source>
        <dbReference type="PROSITE" id="PS51779"/>
    </source>
</evidence>
<dbReference type="AlphaFoldDB" id="A0A2A6E2I4"/>
<dbReference type="PANTHER" id="PTHR37820:SF1">
    <property type="entry name" value="CELL DIVISION PROTEIN FTSQ"/>
    <property type="match status" value="1"/>
</dbReference>
<evidence type="ECO:0000313" key="10">
    <source>
        <dbReference type="Proteomes" id="UP000243688"/>
    </source>
</evidence>
<feature type="domain" description="POTRA" evidence="8">
    <location>
        <begin position="36"/>
        <end position="105"/>
    </location>
</feature>
<evidence type="ECO:0000256" key="3">
    <source>
        <dbReference type="ARBA" id="ARBA00022618"/>
    </source>
</evidence>
<dbReference type="InterPro" id="IPR034746">
    <property type="entry name" value="POTRA"/>
</dbReference>
<gene>
    <name evidence="9" type="ORF">BLM47_03055</name>
</gene>
<evidence type="ECO:0000256" key="5">
    <source>
        <dbReference type="ARBA" id="ARBA00022989"/>
    </source>
</evidence>
<dbReference type="PANTHER" id="PTHR37820">
    <property type="entry name" value="CELL DIVISION PROTEIN DIVIB"/>
    <property type="match status" value="1"/>
</dbReference>
<dbReference type="InterPro" id="IPR013685">
    <property type="entry name" value="POTRA_FtsQ_type"/>
</dbReference>
<evidence type="ECO:0000256" key="7">
    <source>
        <dbReference type="ARBA" id="ARBA00023306"/>
    </source>
</evidence>
<comment type="caution">
    <text evidence="9">The sequence shown here is derived from an EMBL/GenBank/DDBJ whole genome shotgun (WGS) entry which is preliminary data.</text>
</comment>
<keyword evidence="5" id="KW-1133">Transmembrane helix</keyword>
<keyword evidence="2" id="KW-1003">Cell membrane</keyword>
<dbReference type="GO" id="GO:0051301">
    <property type="term" value="P:cell division"/>
    <property type="evidence" value="ECO:0007669"/>
    <property type="project" value="UniProtKB-KW"/>
</dbReference>
<dbReference type="InterPro" id="IPR050487">
    <property type="entry name" value="FtsQ_DivIB"/>
</dbReference>